<dbReference type="AlphaFoldDB" id="B8HTZ5"/>
<accession>B8HTZ5</accession>
<reference evidence="1" key="1">
    <citation type="submission" date="2009-01" db="EMBL/GenBank/DDBJ databases">
        <title>Complete sequence of chromosome Cyanothece sp. PCC 7425.</title>
        <authorList>
            <consortium name="US DOE Joint Genome Institute"/>
            <person name="Lucas S."/>
            <person name="Copeland A."/>
            <person name="Lapidus A."/>
            <person name="Glavina del Rio T."/>
            <person name="Dalin E."/>
            <person name="Tice H."/>
            <person name="Bruce D."/>
            <person name="Goodwin L."/>
            <person name="Pitluck S."/>
            <person name="Sims D."/>
            <person name="Meineke L."/>
            <person name="Brettin T."/>
            <person name="Detter J.C."/>
            <person name="Han C."/>
            <person name="Larimer F."/>
            <person name="Land M."/>
            <person name="Hauser L."/>
            <person name="Kyrpides N."/>
            <person name="Ovchinnikova G."/>
            <person name="Liberton M."/>
            <person name="Stoeckel J."/>
            <person name="Banerjee A."/>
            <person name="Singh A."/>
            <person name="Page L."/>
            <person name="Sato H."/>
            <person name="Zhao L."/>
            <person name="Sherman L."/>
            <person name="Pakrasi H."/>
            <person name="Richardson P."/>
        </authorList>
    </citation>
    <scope>NUCLEOTIDE SEQUENCE</scope>
    <source>
        <strain evidence="1">PCC 7425</strain>
    </source>
</reference>
<dbReference type="STRING" id="395961.Cyan7425_0524"/>
<proteinExistence type="predicted"/>
<evidence type="ECO:0000313" key="1">
    <source>
        <dbReference type="EMBL" id="ACL42915.1"/>
    </source>
</evidence>
<sequence>MNADAMNNTSRTDWARIDAMSDEDIETSDIPPLSEKFFAKAQLQIPKSPVKVSVLVDPDTLAWFQAQGVRAEQQMSVALRIYAEAHKAHLVSTSKENIIQQANNSNAADG</sequence>
<dbReference type="KEGG" id="cyn:Cyan7425_0524"/>
<dbReference type="eggNOG" id="COG3514">
    <property type="taxonomic scope" value="Bacteria"/>
</dbReference>
<dbReference type="EMBL" id="CP001344">
    <property type="protein sequence ID" value="ACL42915.1"/>
    <property type="molecule type" value="Genomic_DNA"/>
</dbReference>
<dbReference type="HOGENOM" id="CLU_140900_1_1_3"/>
<gene>
    <name evidence="1" type="ordered locus">Cyan7425_0524</name>
</gene>
<organism evidence="1">
    <name type="scientific">Cyanothece sp. (strain PCC 7425 / ATCC 29141)</name>
    <dbReference type="NCBI Taxonomy" id="395961"/>
    <lineage>
        <taxon>Bacteria</taxon>
        <taxon>Bacillati</taxon>
        <taxon>Cyanobacteriota</taxon>
        <taxon>Cyanophyceae</taxon>
        <taxon>Gomontiellales</taxon>
        <taxon>Cyanothecaceae</taxon>
        <taxon>Cyanothece</taxon>
    </lineage>
</organism>
<name>B8HTZ5_CYAP4</name>
<protein>
    <submittedName>
        <fullName evidence="1">Uncharacterized protein</fullName>
    </submittedName>
</protein>